<evidence type="ECO:0000313" key="1">
    <source>
        <dbReference type="EMBL" id="WDR03624.1"/>
    </source>
</evidence>
<dbReference type="Proteomes" id="UP001220530">
    <property type="component" value="Chromosome"/>
</dbReference>
<dbReference type="EMBL" id="CP118246">
    <property type="protein sequence ID" value="WDR03624.1"/>
    <property type="molecule type" value="Genomic_DNA"/>
</dbReference>
<proteinExistence type="predicted"/>
<sequence length="233" mass="26010">MSILSVCQTLSTKIGIARPTVIYGSTDRDMLALQGVIADAVLAIKEAHDWQKLKAIATMTGDATKVGFDLPTDYDRMLKTASLWSSRYLWAMNHILDSDKWLELLTIPYTQVTGSWTIYGDQVQILDTMATGDTAKFFYIKNLPVVAADGTTFKPAFTIDSDVFRLNEDLLRLAIIYKWKQAKQQSYEEEMNDFNIILNRMIDKDGGGKPIVSGRHSTRGMNVAWPGTISGVS</sequence>
<keyword evidence="2" id="KW-1185">Reference proteome</keyword>
<evidence type="ECO:0000313" key="2">
    <source>
        <dbReference type="Proteomes" id="UP001220530"/>
    </source>
</evidence>
<gene>
    <name evidence="1" type="ORF">PSQ19_06020</name>
</gene>
<reference evidence="1 2" key="1">
    <citation type="submission" date="2023-02" db="EMBL/GenBank/DDBJ databases">
        <title>Devosia algicola sp. nov., isolated from the phycosphere of marine algae.</title>
        <authorList>
            <person name="Kim J.M."/>
            <person name="Lee J.K."/>
            <person name="Choi B.J."/>
            <person name="Bayburt H."/>
            <person name="Jeon C.O."/>
        </authorList>
    </citation>
    <scope>NUCLEOTIDE SEQUENCE [LARGE SCALE GENOMIC DNA]</scope>
    <source>
        <strain evidence="1 2">G20-9</strain>
    </source>
</reference>
<accession>A0ABY7YRI0</accession>
<name>A0ABY7YRI0_9HYPH</name>
<organism evidence="1 2">
    <name type="scientific">Devosia algicola</name>
    <dbReference type="NCBI Taxonomy" id="3026418"/>
    <lineage>
        <taxon>Bacteria</taxon>
        <taxon>Pseudomonadati</taxon>
        <taxon>Pseudomonadota</taxon>
        <taxon>Alphaproteobacteria</taxon>
        <taxon>Hyphomicrobiales</taxon>
        <taxon>Devosiaceae</taxon>
        <taxon>Devosia</taxon>
    </lineage>
</organism>
<protein>
    <submittedName>
        <fullName evidence="1">Uncharacterized protein</fullName>
    </submittedName>
</protein>
<dbReference type="InterPro" id="IPR056209">
    <property type="entry name" value="SU10_adaptor"/>
</dbReference>
<dbReference type="Pfam" id="PF24175">
    <property type="entry name" value="SU10_adaptor"/>
    <property type="match status" value="1"/>
</dbReference>
<dbReference type="RefSeq" id="WP_282220014.1">
    <property type="nucleotide sequence ID" value="NZ_CP118246.1"/>
</dbReference>